<feature type="compositionally biased region" description="Acidic residues" evidence="2">
    <location>
        <begin position="503"/>
        <end position="532"/>
    </location>
</feature>
<name>A0A6N4DHE2_9GAMM</name>
<sequence>MAEFHFLRPWWLLAILPVLVVGWQLLRQQRQQSGWQHVVAPHLLAWLSPPQHERQRHWPLRLLVLSTLIGSLALAGPTWQRLPQPVYQLEAGQVVIMDMSMSMRSTDIAPNRLTQQRFKAIDLVKSHLDGEVGLIAYAGDAFVVSPLTADANNLTNLIRALSPEIMPEQGSNPLAALQLADRLLTEAGYANGDIYWLTDGIQSRDQQSIIQFLRNRSHRVSILGVGTEEGAPIQRSDGSLMRDRNGQVVVPTLIPAQLERFSSLTQGRFAVIRNDQADLTYLTDLAPIERSGSETEDQAGDQWRDQGPWLVLILIGAALFAARRGMLPKVLPVLICLCLINPVYAQEAEATSTPESTGLAWHEQLFATPYQQADKALQQGEFERAQAISEDSWQRGEASYRAGNYAAALTDFSQRTDATGFYNQGNALMQLQRYGEAAGAYQAALQQQPDWDAAQENYELAKKLAEQQEEQQSQQSDQQQQSEQAEGEQQDSDQQQQQQSEQNSDESESDESQQEQPEPQEQEAQADDMEAEAEPREALPQGDLTEEQRQQMEQWLNRIQDDPAVLLRNKMRLEAQRREQNRLPRGVEQEW</sequence>
<evidence type="ECO:0000259" key="4">
    <source>
        <dbReference type="PROSITE" id="PS50234"/>
    </source>
</evidence>
<evidence type="ECO:0000313" key="6">
    <source>
        <dbReference type="Proteomes" id="UP000241514"/>
    </source>
</evidence>
<dbReference type="SMART" id="SM00028">
    <property type="entry name" value="TPR"/>
    <property type="match status" value="1"/>
</dbReference>
<organism evidence="5 6">
    <name type="scientific">Pseudidiomarina aestuarii</name>
    <dbReference type="NCBI Taxonomy" id="624146"/>
    <lineage>
        <taxon>Bacteria</taxon>
        <taxon>Pseudomonadati</taxon>
        <taxon>Pseudomonadota</taxon>
        <taxon>Gammaproteobacteria</taxon>
        <taxon>Alteromonadales</taxon>
        <taxon>Idiomarinaceae</taxon>
        <taxon>Pseudidiomarina</taxon>
    </lineage>
</organism>
<dbReference type="InterPro" id="IPR011990">
    <property type="entry name" value="TPR-like_helical_dom_sf"/>
</dbReference>
<dbReference type="Proteomes" id="UP000241514">
    <property type="component" value="Unassembled WGS sequence"/>
</dbReference>
<dbReference type="Pfam" id="PF13519">
    <property type="entry name" value="VWA_2"/>
    <property type="match status" value="1"/>
</dbReference>
<dbReference type="InterPro" id="IPR050768">
    <property type="entry name" value="UPF0353/GerABKA_families"/>
</dbReference>
<dbReference type="Gene3D" id="3.40.50.410">
    <property type="entry name" value="von Willebrand factor, type A domain"/>
    <property type="match status" value="1"/>
</dbReference>
<dbReference type="SMART" id="SM00327">
    <property type="entry name" value="VWA"/>
    <property type="match status" value="1"/>
</dbReference>
<dbReference type="PANTHER" id="PTHR22550">
    <property type="entry name" value="SPORE GERMINATION PROTEIN"/>
    <property type="match status" value="1"/>
</dbReference>
<dbReference type="EMBL" id="PYVG01000014">
    <property type="protein sequence ID" value="PTB89407.1"/>
    <property type="molecule type" value="Genomic_DNA"/>
</dbReference>
<evidence type="ECO:0000256" key="1">
    <source>
        <dbReference type="PROSITE-ProRule" id="PRU00339"/>
    </source>
</evidence>
<feature type="repeat" description="TPR" evidence="1">
    <location>
        <begin position="418"/>
        <end position="451"/>
    </location>
</feature>
<feature type="transmembrane region" description="Helical" evidence="3">
    <location>
        <begin position="60"/>
        <end position="79"/>
    </location>
</feature>
<evidence type="ECO:0000313" key="5">
    <source>
        <dbReference type="EMBL" id="PTB89407.1"/>
    </source>
</evidence>
<comment type="caution">
    <text evidence="5">The sequence shown here is derived from an EMBL/GenBank/DDBJ whole genome shotgun (WGS) entry which is preliminary data.</text>
</comment>
<feature type="transmembrane region" description="Helical" evidence="3">
    <location>
        <begin position="6"/>
        <end position="26"/>
    </location>
</feature>
<proteinExistence type="predicted"/>
<dbReference type="Gene3D" id="1.25.40.10">
    <property type="entry name" value="Tetratricopeptide repeat domain"/>
    <property type="match status" value="1"/>
</dbReference>
<dbReference type="PROSITE" id="PS50005">
    <property type="entry name" value="TPR"/>
    <property type="match status" value="1"/>
</dbReference>
<keyword evidence="3" id="KW-1133">Transmembrane helix</keyword>
<evidence type="ECO:0000256" key="3">
    <source>
        <dbReference type="SAM" id="Phobius"/>
    </source>
</evidence>
<dbReference type="PROSITE" id="PS50234">
    <property type="entry name" value="VWFA"/>
    <property type="match status" value="1"/>
</dbReference>
<feature type="compositionally biased region" description="Low complexity" evidence="2">
    <location>
        <begin position="470"/>
        <end position="484"/>
    </location>
</feature>
<dbReference type="PANTHER" id="PTHR22550:SF14">
    <property type="entry name" value="VWFA DOMAIN-CONTAINING PROTEIN"/>
    <property type="match status" value="1"/>
</dbReference>
<feature type="domain" description="VWFA" evidence="4">
    <location>
        <begin position="92"/>
        <end position="286"/>
    </location>
</feature>
<dbReference type="SUPFAM" id="SSF53300">
    <property type="entry name" value="vWA-like"/>
    <property type="match status" value="1"/>
</dbReference>
<dbReference type="SUPFAM" id="SSF48452">
    <property type="entry name" value="TPR-like"/>
    <property type="match status" value="1"/>
</dbReference>
<protein>
    <recommendedName>
        <fullName evidence="4">VWFA domain-containing protein</fullName>
    </recommendedName>
</protein>
<dbReference type="InterPro" id="IPR019734">
    <property type="entry name" value="TPR_rpt"/>
</dbReference>
<dbReference type="InterPro" id="IPR036465">
    <property type="entry name" value="vWFA_dom_sf"/>
</dbReference>
<keyword evidence="3" id="KW-0472">Membrane</keyword>
<gene>
    <name evidence="5" type="ORF">C9928_03650</name>
</gene>
<evidence type="ECO:0000256" key="2">
    <source>
        <dbReference type="SAM" id="MobiDB-lite"/>
    </source>
</evidence>
<dbReference type="AlphaFoldDB" id="A0A6N4DHE2"/>
<feature type="region of interest" description="Disordered" evidence="2">
    <location>
        <begin position="464"/>
        <end position="564"/>
    </location>
</feature>
<dbReference type="InterPro" id="IPR002035">
    <property type="entry name" value="VWF_A"/>
</dbReference>
<accession>A0A6N4DHE2</accession>
<feature type="compositionally biased region" description="Low complexity" evidence="2">
    <location>
        <begin position="492"/>
        <end position="502"/>
    </location>
</feature>
<keyword evidence="1" id="KW-0802">TPR repeat</keyword>
<reference evidence="5 6" key="1">
    <citation type="submission" date="2018-03" db="EMBL/GenBank/DDBJ databases">
        <title>Cross-interface Injection: A General Nanoliter Liquid Handling Method Applied to Single Cells Genome Amplification Automated Nanoliter Liquid Handling Applied to Single Cell Multiple Displacement Amplification.</title>
        <authorList>
            <person name="Yun J."/>
            <person name="Xu P."/>
            <person name="Xu J."/>
            <person name="Dai X."/>
            <person name="Wang Y."/>
            <person name="Zheng X."/>
            <person name="Cao C."/>
            <person name="Yi Q."/>
            <person name="Zhu Y."/>
            <person name="Wang L."/>
            <person name="Dong Z."/>
            <person name="Huang Y."/>
            <person name="Huang L."/>
            <person name="Du W."/>
        </authorList>
    </citation>
    <scope>NUCLEOTIDE SEQUENCE [LARGE SCALE GENOMIC DNA]</scope>
    <source>
        <strain evidence="5 6">A9-4</strain>
    </source>
</reference>
<keyword evidence="3" id="KW-0812">Transmembrane</keyword>